<dbReference type="PROSITE" id="PS51257">
    <property type="entry name" value="PROKAR_LIPOPROTEIN"/>
    <property type="match status" value="1"/>
</dbReference>
<keyword evidence="1" id="KW-0732">Signal</keyword>
<proteinExistence type="predicted"/>
<accession>A0A7W8VDC1</accession>
<dbReference type="RefSeq" id="WP_184391920.1">
    <property type="nucleotide sequence ID" value="NZ_BAAAJD010000042.1"/>
</dbReference>
<feature type="signal peptide" evidence="1">
    <location>
        <begin position="1"/>
        <end position="23"/>
    </location>
</feature>
<keyword evidence="3" id="KW-1185">Reference proteome</keyword>
<protein>
    <submittedName>
        <fullName evidence="2">Uncharacterized protein</fullName>
    </submittedName>
</protein>
<sequence>MIPQHPRTRVFAAGLALTLFAGACSGGGDEEPSREIDTSSDAYTEYSGVALPQGIEDPKIAAEYDEFDSPVYNVEFSGSPEQAEEVCEGIGNWLPRVDGVSEEEREQFGISAEALEAAGEDVRGCSALDMETGVQNEGIVLYPDGGTADVYLRSYDLPR</sequence>
<gene>
    <name evidence="2" type="ORF">HDA36_002425</name>
</gene>
<dbReference type="EMBL" id="JACHDB010000001">
    <property type="protein sequence ID" value="MBB5432341.1"/>
    <property type="molecule type" value="Genomic_DNA"/>
</dbReference>
<evidence type="ECO:0000313" key="3">
    <source>
        <dbReference type="Proteomes" id="UP000572635"/>
    </source>
</evidence>
<dbReference type="Proteomes" id="UP000572635">
    <property type="component" value="Unassembled WGS sequence"/>
</dbReference>
<evidence type="ECO:0000256" key="1">
    <source>
        <dbReference type="SAM" id="SignalP"/>
    </source>
</evidence>
<evidence type="ECO:0000313" key="2">
    <source>
        <dbReference type="EMBL" id="MBB5432341.1"/>
    </source>
</evidence>
<reference evidence="2 3" key="1">
    <citation type="submission" date="2020-08" db="EMBL/GenBank/DDBJ databases">
        <title>Sequencing the genomes of 1000 actinobacteria strains.</title>
        <authorList>
            <person name="Klenk H.-P."/>
        </authorList>
    </citation>
    <scope>NUCLEOTIDE SEQUENCE [LARGE SCALE GENOMIC DNA]</scope>
    <source>
        <strain evidence="2 3">DSM 44551</strain>
    </source>
</reference>
<feature type="chain" id="PRO_5039465771" evidence="1">
    <location>
        <begin position="24"/>
        <end position="159"/>
    </location>
</feature>
<comment type="caution">
    <text evidence="2">The sequence shown here is derived from an EMBL/GenBank/DDBJ whole genome shotgun (WGS) entry which is preliminary data.</text>
</comment>
<organism evidence="2 3">
    <name type="scientific">Nocardiopsis composta</name>
    <dbReference type="NCBI Taxonomy" id="157465"/>
    <lineage>
        <taxon>Bacteria</taxon>
        <taxon>Bacillati</taxon>
        <taxon>Actinomycetota</taxon>
        <taxon>Actinomycetes</taxon>
        <taxon>Streptosporangiales</taxon>
        <taxon>Nocardiopsidaceae</taxon>
        <taxon>Nocardiopsis</taxon>
    </lineage>
</organism>
<name>A0A7W8VDC1_9ACTN</name>
<dbReference type="AlphaFoldDB" id="A0A7W8VDC1"/>